<comment type="caution">
    <text evidence="4">The sequence shown here is derived from an EMBL/GenBank/DDBJ whole genome shotgun (WGS) entry which is preliminary data.</text>
</comment>
<dbReference type="InterPro" id="IPR008928">
    <property type="entry name" value="6-hairpin_glycosidase_sf"/>
</dbReference>
<evidence type="ECO:0008006" key="6">
    <source>
        <dbReference type="Google" id="ProtNLM"/>
    </source>
</evidence>
<feature type="signal peptide" evidence="1">
    <location>
        <begin position="1"/>
        <end position="18"/>
    </location>
</feature>
<dbReference type="Gene3D" id="2.60.420.10">
    <property type="entry name" value="Maltose phosphorylase, domain 3"/>
    <property type="match status" value="1"/>
</dbReference>
<name>A0AAD5V950_9APHY</name>
<dbReference type="Gene3D" id="1.50.10.10">
    <property type="match status" value="1"/>
</dbReference>
<evidence type="ECO:0000313" key="5">
    <source>
        <dbReference type="Proteomes" id="UP001212997"/>
    </source>
</evidence>
<sequence>MLILILLVVTSLLSSSSGLAPAGPWDPFNYAPQSRTVRPRSVRETVGSVRGAQNLVSQKGEATLSGNGSWLTVDFGIEVGGLVTLNIHPSSKSSGLALSFTESPMFISPVTSDDSTNSAINQSYDGILHVAQPLADGLWTQPASTLRGGFRFMTLVSTSNDAVAISNISCSISFMPHVEDLRAYSGYFYAKDPAFHDCDFLTKVRQNPSSAYTVQTNTVPVNTGRQVPFVRSPGWQNNATLGVAGPIIVDGAKRDRAVWPGDMGVAVPTQFVSTNDLIPTRNALSTLFSEINPSTGALPESGPPLSQLGSDTYHAWTLIGTYNYFLFTGDTQWLQTIWSNYTKAVAFLEGKVDDTGLMNVTGLRDWARLGGGGYNSEGNALLYRVLVTSSELAGYLNQTGLSAAWSQNATALKTRFNDAFWLPSAGMYRDNQTTTLCPQDANSMAVLFGLTTSQEQAASISEGLTQNWNDLGPVCPELPDTISPFISSLELQAHFISGNDVRAMDLMRKEWGYMLYTNLSVQSTLLEGFTANGSLGYRSYRGYSYDASYTSHAHGWSSGPTSALTFYVLGLTITSPQGRTWSFDPHLSGLTAAEGGFETPLGWFGAKWELLGSKGGLKVQLDTPPGTSGSLKLPVFGKVTIDGRSAQLDIDGTLRLRGGRHSVVVVP</sequence>
<organism evidence="4 5">
    <name type="scientific">Meripilus lineatus</name>
    <dbReference type="NCBI Taxonomy" id="2056292"/>
    <lineage>
        <taxon>Eukaryota</taxon>
        <taxon>Fungi</taxon>
        <taxon>Dikarya</taxon>
        <taxon>Basidiomycota</taxon>
        <taxon>Agaricomycotina</taxon>
        <taxon>Agaricomycetes</taxon>
        <taxon>Polyporales</taxon>
        <taxon>Meripilaceae</taxon>
        <taxon>Meripilus</taxon>
    </lineage>
</organism>
<feature type="domain" description="Alpha-L-rhamnosidase six-hairpin glycosidase" evidence="2">
    <location>
        <begin position="247"/>
        <end position="466"/>
    </location>
</feature>
<reference evidence="4" key="1">
    <citation type="submission" date="2022-07" db="EMBL/GenBank/DDBJ databases">
        <title>Genome Sequence of Physisporinus lineatus.</title>
        <authorList>
            <person name="Buettner E."/>
        </authorList>
    </citation>
    <scope>NUCLEOTIDE SEQUENCE</scope>
    <source>
        <strain evidence="4">VT162</strain>
    </source>
</reference>
<proteinExistence type="predicted"/>
<feature type="chain" id="PRO_5041925346" description="Alpha-L-rhamnosidase" evidence="1">
    <location>
        <begin position="19"/>
        <end position="667"/>
    </location>
</feature>
<feature type="domain" description="Alpha-L-rhamnosidase C-terminal" evidence="3">
    <location>
        <begin position="579"/>
        <end position="640"/>
    </location>
</feature>
<evidence type="ECO:0000313" key="4">
    <source>
        <dbReference type="EMBL" id="KAJ3489266.1"/>
    </source>
</evidence>
<gene>
    <name evidence="4" type="ORF">NLI96_g2259</name>
</gene>
<evidence type="ECO:0000256" key="1">
    <source>
        <dbReference type="SAM" id="SignalP"/>
    </source>
</evidence>
<dbReference type="GO" id="GO:0003824">
    <property type="term" value="F:catalytic activity"/>
    <property type="evidence" value="ECO:0007669"/>
    <property type="project" value="UniProtKB-ARBA"/>
</dbReference>
<dbReference type="Proteomes" id="UP001212997">
    <property type="component" value="Unassembled WGS sequence"/>
</dbReference>
<keyword evidence="5" id="KW-1185">Reference proteome</keyword>
<dbReference type="InterPro" id="IPR035396">
    <property type="entry name" value="Bac_rhamnosid6H"/>
</dbReference>
<dbReference type="GO" id="GO:0005975">
    <property type="term" value="P:carbohydrate metabolic process"/>
    <property type="evidence" value="ECO:0007669"/>
    <property type="project" value="InterPro"/>
</dbReference>
<protein>
    <recommendedName>
        <fullName evidence="6">Alpha-L-rhamnosidase</fullName>
    </recommendedName>
</protein>
<dbReference type="Pfam" id="PF17390">
    <property type="entry name" value="Bac_rhamnosid_C"/>
    <property type="match status" value="1"/>
</dbReference>
<dbReference type="InterPro" id="IPR012341">
    <property type="entry name" value="6hp_glycosidase-like_sf"/>
</dbReference>
<evidence type="ECO:0000259" key="3">
    <source>
        <dbReference type="Pfam" id="PF17390"/>
    </source>
</evidence>
<keyword evidence="1" id="KW-0732">Signal</keyword>
<dbReference type="PANTHER" id="PTHR34987:SF5">
    <property type="entry name" value="ALPHA-RHAMNOSIDASE"/>
    <property type="match status" value="1"/>
</dbReference>
<evidence type="ECO:0000259" key="2">
    <source>
        <dbReference type="Pfam" id="PF17389"/>
    </source>
</evidence>
<dbReference type="EMBL" id="JANAWD010000049">
    <property type="protein sequence ID" value="KAJ3489266.1"/>
    <property type="molecule type" value="Genomic_DNA"/>
</dbReference>
<dbReference type="AlphaFoldDB" id="A0AAD5V950"/>
<dbReference type="Pfam" id="PF17389">
    <property type="entry name" value="Bac_rhamnosid6H"/>
    <property type="match status" value="1"/>
</dbReference>
<accession>A0AAD5V950</accession>
<dbReference type="PANTHER" id="PTHR34987">
    <property type="entry name" value="C, PUTATIVE (AFU_ORTHOLOGUE AFUA_3G02880)-RELATED"/>
    <property type="match status" value="1"/>
</dbReference>
<dbReference type="SUPFAM" id="SSF48208">
    <property type="entry name" value="Six-hairpin glycosidases"/>
    <property type="match status" value="1"/>
</dbReference>
<dbReference type="InterPro" id="IPR035398">
    <property type="entry name" value="Bac_rhamnosid_C"/>
</dbReference>